<dbReference type="Proteomes" id="UP000199167">
    <property type="component" value="Unassembled WGS sequence"/>
</dbReference>
<gene>
    <name evidence="1" type="ORF">SAMN04488515_1263</name>
</gene>
<protein>
    <submittedName>
        <fullName evidence="1">Parallel beta-helix repeat (Two copies)</fullName>
    </submittedName>
</protein>
<dbReference type="NCBIfam" id="TIGR03804">
    <property type="entry name" value="para_beta_helix"/>
    <property type="match status" value="1"/>
</dbReference>
<organism evidence="1 2">
    <name type="scientific">Cognatiyoonia koreensis</name>
    <dbReference type="NCBI Taxonomy" id="364200"/>
    <lineage>
        <taxon>Bacteria</taxon>
        <taxon>Pseudomonadati</taxon>
        <taxon>Pseudomonadota</taxon>
        <taxon>Alphaproteobacteria</taxon>
        <taxon>Rhodobacterales</taxon>
        <taxon>Paracoccaceae</taxon>
        <taxon>Cognatiyoonia</taxon>
    </lineage>
</organism>
<keyword evidence="2" id="KW-1185">Reference proteome</keyword>
<dbReference type="RefSeq" id="WP_089991635.1">
    <property type="nucleotide sequence ID" value="NZ_FOIZ01000001.1"/>
</dbReference>
<reference evidence="1 2" key="1">
    <citation type="submission" date="2016-10" db="EMBL/GenBank/DDBJ databases">
        <authorList>
            <person name="de Groot N.N."/>
        </authorList>
    </citation>
    <scope>NUCLEOTIDE SEQUENCE [LARGE SCALE GENOMIC DNA]</scope>
    <source>
        <strain evidence="1 2">DSM 17925</strain>
    </source>
</reference>
<dbReference type="AlphaFoldDB" id="A0A1I0PJC2"/>
<dbReference type="EMBL" id="FOIZ01000001">
    <property type="protein sequence ID" value="SEW14472.1"/>
    <property type="molecule type" value="Genomic_DNA"/>
</dbReference>
<sequence>MVDRKELYASIVIEGGGRNRISDNKVINPHGPGIEIRDQVDSIIDGNSVIFSSTEALEYIRTLNPAFSEITVSHIDEARSKADGANDKEQAFRDTFLGRVASGAAGGGLVQVVMAAIGL</sequence>
<dbReference type="InterPro" id="IPR022441">
    <property type="entry name" value="Para_beta_helix_rpt-2"/>
</dbReference>
<accession>A0A1I0PJC2</accession>
<proteinExistence type="predicted"/>
<evidence type="ECO:0000313" key="1">
    <source>
        <dbReference type="EMBL" id="SEW14472.1"/>
    </source>
</evidence>
<name>A0A1I0PJC2_9RHOB</name>
<evidence type="ECO:0000313" key="2">
    <source>
        <dbReference type="Proteomes" id="UP000199167"/>
    </source>
</evidence>